<dbReference type="InterPro" id="IPR058807">
    <property type="entry name" value="ScoMcrA_N"/>
</dbReference>
<evidence type="ECO:0000313" key="4">
    <source>
        <dbReference type="Proteomes" id="UP001596067"/>
    </source>
</evidence>
<dbReference type="GO" id="GO:0004519">
    <property type="term" value="F:endonuclease activity"/>
    <property type="evidence" value="ECO:0007669"/>
    <property type="project" value="UniProtKB-KW"/>
</dbReference>
<reference evidence="4" key="1">
    <citation type="journal article" date="2019" name="Int. J. Syst. Evol. Microbiol.">
        <title>The Global Catalogue of Microorganisms (GCM) 10K type strain sequencing project: providing services to taxonomists for standard genome sequencing and annotation.</title>
        <authorList>
            <consortium name="The Broad Institute Genomics Platform"/>
            <consortium name="The Broad Institute Genome Sequencing Center for Infectious Disease"/>
            <person name="Wu L."/>
            <person name="Ma J."/>
        </authorList>
    </citation>
    <scope>NUCLEOTIDE SEQUENCE [LARGE SCALE GENOMIC DNA]</scope>
    <source>
        <strain evidence="4">CGMCC 4.1469</strain>
    </source>
</reference>
<dbReference type="InterPro" id="IPR003615">
    <property type="entry name" value="HNH_nuc"/>
</dbReference>
<keyword evidence="3" id="KW-0255">Endonuclease</keyword>
<keyword evidence="3" id="KW-0378">Hydrolase</keyword>
<feature type="domain" description="HNH nuclease" evidence="1">
    <location>
        <begin position="290"/>
        <end position="339"/>
    </location>
</feature>
<accession>A0ABW1EQR2</accession>
<keyword evidence="3" id="KW-0540">Nuclease</keyword>
<proteinExistence type="predicted"/>
<dbReference type="Pfam" id="PF13391">
    <property type="entry name" value="HNH_2"/>
    <property type="match status" value="1"/>
</dbReference>
<evidence type="ECO:0000259" key="2">
    <source>
        <dbReference type="Pfam" id="PF26345"/>
    </source>
</evidence>
<protein>
    <submittedName>
        <fullName evidence="3">HNH endonuclease</fullName>
    </submittedName>
</protein>
<sequence length="401" mass="44617">MSIDDLTDADAVLTALKEFDGLGQKAFLKRYDYPESAQHFIQHGDRLYDAEAIAGAAHGYQHPEHGPLTEQEFHGDAAPVTVTLQQLGFTVVDGQPSTLEEELAWRLTMWRNLQARQDADGLLTAGEIRAVRAYSGQQGIWVDKKRTRRIDPQGLAVSLKHTGVDYPDEITDSGALYRYPDTDRLGQDRAEIDAAKAASRRSLPVFLISERGTRREVRLGWVAGWEDTSSQFYVSFDATPPQQLVDRDRSDEHPFQLEGNRRRTRAGLITSRPDQAKFKVEVIHRYGSRCPFSGIAVSAMIEAAHLRPDAENGSSDARNGLPMNAALHRAFDAHLFAIHPDTLQVMVRPQGPSLVELGITEPQLILPKLPHKAALEWRYAKWLKANKMTATEAVPPAAAMA</sequence>
<comment type="caution">
    <text evidence="3">The sequence shown here is derived from an EMBL/GenBank/DDBJ whole genome shotgun (WGS) entry which is preliminary data.</text>
</comment>
<feature type="domain" description="ScoMcrA-like N-terminal head" evidence="2">
    <location>
        <begin position="7"/>
        <end position="92"/>
    </location>
</feature>
<dbReference type="Proteomes" id="UP001596067">
    <property type="component" value="Unassembled WGS sequence"/>
</dbReference>
<name>A0ABW1EQR2_9ACTN</name>
<keyword evidence="4" id="KW-1185">Reference proteome</keyword>
<evidence type="ECO:0000313" key="3">
    <source>
        <dbReference type="EMBL" id="MFC5883373.1"/>
    </source>
</evidence>
<dbReference type="Pfam" id="PF26345">
    <property type="entry name" value="ScoMcrA_N"/>
    <property type="match status" value="1"/>
</dbReference>
<dbReference type="RefSeq" id="WP_313766186.1">
    <property type="nucleotide sequence ID" value="NZ_BAAAVH010000072.1"/>
</dbReference>
<evidence type="ECO:0000259" key="1">
    <source>
        <dbReference type="Pfam" id="PF13391"/>
    </source>
</evidence>
<gene>
    <name evidence="3" type="ORF">ACFP0N_00080</name>
</gene>
<organism evidence="3 4">
    <name type="scientific">Kitasatospora aburaviensis</name>
    <dbReference type="NCBI Taxonomy" id="67265"/>
    <lineage>
        <taxon>Bacteria</taxon>
        <taxon>Bacillati</taxon>
        <taxon>Actinomycetota</taxon>
        <taxon>Actinomycetes</taxon>
        <taxon>Kitasatosporales</taxon>
        <taxon>Streptomycetaceae</taxon>
        <taxon>Kitasatospora</taxon>
    </lineage>
</organism>
<dbReference type="EMBL" id="JBHSOD010000001">
    <property type="protein sequence ID" value="MFC5883373.1"/>
    <property type="molecule type" value="Genomic_DNA"/>
</dbReference>